<keyword evidence="2" id="KW-1185">Reference proteome</keyword>
<protein>
    <submittedName>
        <fullName evidence="1">Uncharacterized protein</fullName>
    </submittedName>
</protein>
<reference evidence="2" key="1">
    <citation type="submission" date="2024-07" db="EMBL/GenBank/DDBJ databases">
        <title>Two chromosome-level genome assemblies of Korean endemic species Abeliophyllum distichum and Forsythia ovata (Oleaceae).</title>
        <authorList>
            <person name="Jang H."/>
        </authorList>
    </citation>
    <scope>NUCLEOTIDE SEQUENCE [LARGE SCALE GENOMIC DNA]</scope>
</reference>
<dbReference type="EMBL" id="JBFOLJ010000002">
    <property type="protein sequence ID" value="KAL2551226.1"/>
    <property type="molecule type" value="Genomic_DNA"/>
</dbReference>
<evidence type="ECO:0000313" key="1">
    <source>
        <dbReference type="EMBL" id="KAL2551226.1"/>
    </source>
</evidence>
<gene>
    <name evidence="1" type="ORF">Fot_04845</name>
</gene>
<evidence type="ECO:0000313" key="2">
    <source>
        <dbReference type="Proteomes" id="UP001604277"/>
    </source>
</evidence>
<organism evidence="1 2">
    <name type="scientific">Forsythia ovata</name>
    <dbReference type="NCBI Taxonomy" id="205694"/>
    <lineage>
        <taxon>Eukaryota</taxon>
        <taxon>Viridiplantae</taxon>
        <taxon>Streptophyta</taxon>
        <taxon>Embryophyta</taxon>
        <taxon>Tracheophyta</taxon>
        <taxon>Spermatophyta</taxon>
        <taxon>Magnoliopsida</taxon>
        <taxon>eudicotyledons</taxon>
        <taxon>Gunneridae</taxon>
        <taxon>Pentapetalae</taxon>
        <taxon>asterids</taxon>
        <taxon>lamiids</taxon>
        <taxon>Lamiales</taxon>
        <taxon>Oleaceae</taxon>
        <taxon>Forsythieae</taxon>
        <taxon>Forsythia</taxon>
    </lineage>
</organism>
<dbReference type="Proteomes" id="UP001604277">
    <property type="component" value="Unassembled WGS sequence"/>
</dbReference>
<accession>A0ABD1WNT2</accession>
<comment type="caution">
    <text evidence="1">The sequence shown here is derived from an EMBL/GenBank/DDBJ whole genome shotgun (WGS) entry which is preliminary data.</text>
</comment>
<sequence>MAGAWFGREGDNERSDGIGIEEKDVVYENNLEEAKIEVKDNEGEVEDGDECREMLMWWITFDLESAIQRRHDAQQSSSAFEEEEFLEEISTCSGIAQFMTIICSTSIIGLE</sequence>
<dbReference type="AlphaFoldDB" id="A0ABD1WNT2"/>
<name>A0ABD1WNT2_9LAMI</name>
<proteinExistence type="predicted"/>